<keyword evidence="3" id="KW-1185">Reference proteome</keyword>
<keyword evidence="1" id="KW-0812">Transmembrane</keyword>
<dbReference type="OrthoDB" id="1926101at2"/>
<dbReference type="HOGENOM" id="CLU_151754_0_0_9"/>
<gene>
    <name evidence="2" type="ordered locus">Desde_2666</name>
</gene>
<evidence type="ECO:0000313" key="2">
    <source>
        <dbReference type="EMBL" id="AFM00983.1"/>
    </source>
</evidence>
<dbReference type="AlphaFoldDB" id="I4AAJ8"/>
<dbReference type="KEGG" id="ddh:Desde_2666"/>
<name>I4AAJ8_DESDJ</name>
<feature type="transmembrane region" description="Helical" evidence="1">
    <location>
        <begin position="103"/>
        <end position="125"/>
    </location>
</feature>
<feature type="transmembrane region" description="Helical" evidence="1">
    <location>
        <begin position="41"/>
        <end position="63"/>
    </location>
</feature>
<dbReference type="RefSeq" id="WP_014794463.1">
    <property type="nucleotide sequence ID" value="NC_018017.1"/>
</dbReference>
<reference evidence="2 3" key="2">
    <citation type="journal article" date="2015" name="J. Bacteriol.">
        <title>Genomic, proteomic, and biochemical analysis of the organohalide respiratory pathway in Desulfitobacterium dehalogenans.</title>
        <authorList>
            <person name="Kruse T."/>
            <person name="van de Pas B.A."/>
            <person name="Atteia A."/>
            <person name="Krab K."/>
            <person name="Hagen W.R."/>
            <person name="Goodwin L."/>
            <person name="Chain P."/>
            <person name="Boeren S."/>
            <person name="Maphosa F."/>
            <person name="Schraa G."/>
            <person name="de Vos W.M."/>
            <person name="van der Oost J."/>
            <person name="Smidt H."/>
            <person name="Stams A.J."/>
        </authorList>
    </citation>
    <scope>NUCLEOTIDE SEQUENCE [LARGE SCALE GENOMIC DNA]</scope>
    <source>
        <strain evidence="3">ATCC 51507 / DSM 9161 / JW/IU-DC1</strain>
    </source>
</reference>
<keyword evidence="1" id="KW-0472">Membrane</keyword>
<sequence length="130" mass="15221">MKKNAVLVLTRTLYAIFIVGTIISLFIVYKDINSSITFKFLMGYLFFTFFMLLYVPFVTILNSRRLKWIEIRSRLFKFIALFALFGAVNYCFDYVFRPSNIDLLRACSISLGLAFSISFIDVTFLKKKEK</sequence>
<feature type="transmembrane region" description="Helical" evidence="1">
    <location>
        <begin position="75"/>
        <end position="97"/>
    </location>
</feature>
<evidence type="ECO:0000256" key="1">
    <source>
        <dbReference type="SAM" id="Phobius"/>
    </source>
</evidence>
<evidence type="ECO:0000313" key="3">
    <source>
        <dbReference type="Proteomes" id="UP000006053"/>
    </source>
</evidence>
<protein>
    <submittedName>
        <fullName evidence="2">Uncharacterized protein</fullName>
    </submittedName>
</protein>
<dbReference type="eggNOG" id="ENOG50330DH">
    <property type="taxonomic scope" value="Bacteria"/>
</dbReference>
<accession>I4AAJ8</accession>
<proteinExistence type="predicted"/>
<organism evidence="2 3">
    <name type="scientific">Desulfitobacterium dehalogenans (strain ATCC 51507 / DSM 9161 / JW/IU-DC1)</name>
    <dbReference type="NCBI Taxonomy" id="756499"/>
    <lineage>
        <taxon>Bacteria</taxon>
        <taxon>Bacillati</taxon>
        <taxon>Bacillota</taxon>
        <taxon>Clostridia</taxon>
        <taxon>Eubacteriales</taxon>
        <taxon>Desulfitobacteriaceae</taxon>
        <taxon>Desulfitobacterium</taxon>
    </lineage>
</organism>
<dbReference type="Proteomes" id="UP000006053">
    <property type="component" value="Chromosome"/>
</dbReference>
<keyword evidence="1" id="KW-1133">Transmembrane helix</keyword>
<dbReference type="EMBL" id="CP003348">
    <property type="protein sequence ID" value="AFM00983.1"/>
    <property type="molecule type" value="Genomic_DNA"/>
</dbReference>
<feature type="transmembrane region" description="Helical" evidence="1">
    <location>
        <begin position="12"/>
        <end position="29"/>
    </location>
</feature>
<reference evidence="3" key="1">
    <citation type="submission" date="2012-06" db="EMBL/GenBank/DDBJ databases">
        <title>Complete sequence of Desulfitobacterium dehalogenans ATCC 51507.</title>
        <authorList>
            <person name="Lucas S."/>
            <person name="Han J."/>
            <person name="Lapidus A."/>
            <person name="Cheng J.-F."/>
            <person name="Goodwin L."/>
            <person name="Pitluck S."/>
            <person name="Peters L."/>
            <person name="Ovchinnikova G."/>
            <person name="Teshima H."/>
            <person name="Detter J.C."/>
            <person name="Han C."/>
            <person name="Tapia R."/>
            <person name="Land M."/>
            <person name="Hauser L."/>
            <person name="Kyrpides N."/>
            <person name="Ivanova N."/>
            <person name="Pagani I."/>
            <person name="Kruse T."/>
            <person name="de Vos W.M."/>
            <person name="Smidt H."/>
            <person name="Woyke T."/>
        </authorList>
    </citation>
    <scope>NUCLEOTIDE SEQUENCE [LARGE SCALE GENOMIC DNA]</scope>
    <source>
        <strain evidence="3">ATCC 51507 / DSM 9161 / JW/IU-DC1</strain>
    </source>
</reference>